<dbReference type="PANTHER" id="PTHR42852:SF6">
    <property type="entry name" value="THIOL:DISULFIDE INTERCHANGE PROTEIN DSBE"/>
    <property type="match status" value="1"/>
</dbReference>
<keyword evidence="4" id="KW-0676">Redox-active center</keyword>
<gene>
    <name evidence="6" type="ORF">GCM10009092_08800</name>
</gene>
<evidence type="ECO:0000313" key="7">
    <source>
        <dbReference type="Proteomes" id="UP001501757"/>
    </source>
</evidence>
<feature type="domain" description="Thioredoxin" evidence="5">
    <location>
        <begin position="10"/>
        <end position="157"/>
    </location>
</feature>
<keyword evidence="3" id="KW-1015">Disulfide bond</keyword>
<dbReference type="InterPro" id="IPR013766">
    <property type="entry name" value="Thioredoxin_domain"/>
</dbReference>
<dbReference type="PROSITE" id="PS51352">
    <property type="entry name" value="THIOREDOXIN_2"/>
    <property type="match status" value="1"/>
</dbReference>
<dbReference type="RefSeq" id="WP_343842235.1">
    <property type="nucleotide sequence ID" value="NZ_BAAAEI010000006.1"/>
</dbReference>
<sequence>MPQKALILVLAVLAMLTGFSSYIWLKPDFYTLDGEAHQWRELRGQYVVINYFAEWCAPCLRELPELNRFNELVNNQQIQLFGVSFDQLEHSELASLKDKYAIAFPLIQTEPPPSLPLQRPQSLPATYIIGPDGKLIKQLMGEQHADTLLALIQALQSRS</sequence>
<name>A0ABN0WTU8_9ALTE</name>
<dbReference type="CDD" id="cd02966">
    <property type="entry name" value="TlpA_like_family"/>
    <property type="match status" value="1"/>
</dbReference>
<dbReference type="InterPro" id="IPR050553">
    <property type="entry name" value="Thioredoxin_ResA/DsbE_sf"/>
</dbReference>
<proteinExistence type="predicted"/>
<dbReference type="InterPro" id="IPR017937">
    <property type="entry name" value="Thioredoxin_CS"/>
</dbReference>
<dbReference type="InterPro" id="IPR036249">
    <property type="entry name" value="Thioredoxin-like_sf"/>
</dbReference>
<evidence type="ECO:0000313" key="6">
    <source>
        <dbReference type="EMBL" id="GAA0346573.1"/>
    </source>
</evidence>
<evidence type="ECO:0000256" key="3">
    <source>
        <dbReference type="ARBA" id="ARBA00023157"/>
    </source>
</evidence>
<evidence type="ECO:0000256" key="2">
    <source>
        <dbReference type="ARBA" id="ARBA00022748"/>
    </source>
</evidence>
<dbReference type="SUPFAM" id="SSF52833">
    <property type="entry name" value="Thioredoxin-like"/>
    <property type="match status" value="1"/>
</dbReference>
<comment type="caution">
    <text evidence="6">The sequence shown here is derived from an EMBL/GenBank/DDBJ whole genome shotgun (WGS) entry which is preliminary data.</text>
</comment>
<evidence type="ECO:0000256" key="1">
    <source>
        <dbReference type="ARBA" id="ARBA00004196"/>
    </source>
</evidence>
<dbReference type="PANTHER" id="PTHR42852">
    <property type="entry name" value="THIOL:DISULFIDE INTERCHANGE PROTEIN DSBE"/>
    <property type="match status" value="1"/>
</dbReference>
<keyword evidence="7" id="KW-1185">Reference proteome</keyword>
<dbReference type="EMBL" id="BAAAEI010000006">
    <property type="protein sequence ID" value="GAA0346573.1"/>
    <property type="molecule type" value="Genomic_DNA"/>
</dbReference>
<evidence type="ECO:0000259" key="5">
    <source>
        <dbReference type="PROSITE" id="PS51352"/>
    </source>
</evidence>
<evidence type="ECO:0000256" key="4">
    <source>
        <dbReference type="ARBA" id="ARBA00023284"/>
    </source>
</evidence>
<dbReference type="Proteomes" id="UP001501757">
    <property type="component" value="Unassembled WGS sequence"/>
</dbReference>
<dbReference type="Pfam" id="PF00578">
    <property type="entry name" value="AhpC-TSA"/>
    <property type="match status" value="1"/>
</dbReference>
<organism evidence="6 7">
    <name type="scientific">Bowmanella denitrificans</name>
    <dbReference type="NCBI Taxonomy" id="366582"/>
    <lineage>
        <taxon>Bacteria</taxon>
        <taxon>Pseudomonadati</taxon>
        <taxon>Pseudomonadota</taxon>
        <taxon>Gammaproteobacteria</taxon>
        <taxon>Alteromonadales</taxon>
        <taxon>Alteromonadaceae</taxon>
        <taxon>Bowmanella</taxon>
    </lineage>
</organism>
<keyword evidence="2" id="KW-0201">Cytochrome c-type biogenesis</keyword>
<comment type="subcellular location">
    <subcellularLocation>
        <location evidence="1">Cell envelope</location>
    </subcellularLocation>
</comment>
<protein>
    <submittedName>
        <fullName evidence="6">TlpA disulfide reductase family protein</fullName>
    </submittedName>
</protein>
<accession>A0ABN0WTU8</accession>
<reference evidence="7" key="1">
    <citation type="journal article" date="2019" name="Int. J. Syst. Evol. Microbiol.">
        <title>The Global Catalogue of Microorganisms (GCM) 10K type strain sequencing project: providing services to taxonomists for standard genome sequencing and annotation.</title>
        <authorList>
            <consortium name="The Broad Institute Genomics Platform"/>
            <consortium name="The Broad Institute Genome Sequencing Center for Infectious Disease"/>
            <person name="Wu L."/>
            <person name="Ma J."/>
        </authorList>
    </citation>
    <scope>NUCLEOTIDE SEQUENCE [LARGE SCALE GENOMIC DNA]</scope>
    <source>
        <strain evidence="7">JCM 13378</strain>
    </source>
</reference>
<dbReference type="InterPro" id="IPR000866">
    <property type="entry name" value="AhpC/TSA"/>
</dbReference>
<dbReference type="PROSITE" id="PS00194">
    <property type="entry name" value="THIOREDOXIN_1"/>
    <property type="match status" value="1"/>
</dbReference>
<dbReference type="Gene3D" id="3.40.30.10">
    <property type="entry name" value="Glutaredoxin"/>
    <property type="match status" value="1"/>
</dbReference>